<keyword evidence="4" id="KW-1185">Reference proteome</keyword>
<feature type="domain" description="ChsH2 C-terminal OB-fold" evidence="1">
    <location>
        <begin position="50"/>
        <end position="109"/>
    </location>
</feature>
<dbReference type="Proteomes" id="UP000027153">
    <property type="component" value="Unassembled WGS sequence"/>
</dbReference>
<feature type="domain" description="ChsH2 rubredoxin-like zinc ribbon" evidence="2">
    <location>
        <begin position="14"/>
        <end position="41"/>
    </location>
</feature>
<proteinExistence type="predicted"/>
<dbReference type="Pfam" id="PF01796">
    <property type="entry name" value="OB_ChsH2_C"/>
    <property type="match status" value="1"/>
</dbReference>
<dbReference type="RefSeq" id="WP_048090194.1">
    <property type="nucleotide sequence ID" value="NZ_JMIY01000003.1"/>
</dbReference>
<dbReference type="InterPro" id="IPR012340">
    <property type="entry name" value="NA-bd_OB-fold"/>
</dbReference>
<name>A0A062V8R6_9EURY</name>
<dbReference type="SUPFAM" id="SSF50249">
    <property type="entry name" value="Nucleic acid-binding proteins"/>
    <property type="match status" value="1"/>
</dbReference>
<gene>
    <name evidence="3" type="ORF">ANME2D_01558</name>
</gene>
<dbReference type="PANTHER" id="PTHR34075">
    <property type="entry name" value="BLR3430 PROTEIN"/>
    <property type="match status" value="1"/>
</dbReference>
<comment type="caution">
    <text evidence="3">The sequence shown here is derived from an EMBL/GenBank/DDBJ whole genome shotgun (WGS) entry which is preliminary data.</text>
</comment>
<organism evidence="3 4">
    <name type="scientific">Candidatus Methanoperedens nitratireducens</name>
    <dbReference type="NCBI Taxonomy" id="1392998"/>
    <lineage>
        <taxon>Archaea</taxon>
        <taxon>Methanobacteriati</taxon>
        <taxon>Methanobacteriota</taxon>
        <taxon>Stenosarchaea group</taxon>
        <taxon>Methanomicrobia</taxon>
        <taxon>Methanosarcinales</taxon>
        <taxon>ANME-2 cluster</taxon>
        <taxon>Candidatus Methanoperedentaceae</taxon>
        <taxon>Candidatus Methanoperedens</taxon>
    </lineage>
</organism>
<evidence type="ECO:0000313" key="3">
    <source>
        <dbReference type="EMBL" id="KCZ72154.1"/>
    </source>
</evidence>
<sequence length="136" mass="15959">MSVPRFWRRLKNLYNLIGTRCEKCNEYYYPPRNMCPKCRRSGLMVPFKFKGFGEVLTYTVMHSSTKDYAKQTPYILAIIKLDEGPNLTSQVICSHKDIHIGMRVKSTFRRLGEESERGMIYYGTKFVPLINPSKEF</sequence>
<dbReference type="InterPro" id="IPR022002">
    <property type="entry name" value="ChsH2_Znr"/>
</dbReference>
<dbReference type="PANTHER" id="PTHR34075:SF5">
    <property type="entry name" value="BLR3430 PROTEIN"/>
    <property type="match status" value="1"/>
</dbReference>
<evidence type="ECO:0000259" key="1">
    <source>
        <dbReference type="Pfam" id="PF01796"/>
    </source>
</evidence>
<accession>A0A062V8R6</accession>
<reference evidence="3 4" key="1">
    <citation type="journal article" date="2013" name="Nature">
        <title>Anaerobic oxidation of methane coupled to nitrate reduction in a novel archaeal lineage.</title>
        <authorList>
            <person name="Haroon M.F."/>
            <person name="Hu S."/>
            <person name="Shi Y."/>
            <person name="Imelfort M."/>
            <person name="Keller J."/>
            <person name="Hugenholtz P."/>
            <person name="Yuan Z."/>
            <person name="Tyson G.W."/>
        </authorList>
    </citation>
    <scope>NUCLEOTIDE SEQUENCE [LARGE SCALE GENOMIC DNA]</scope>
    <source>
        <strain evidence="3 4">ANME-2d</strain>
    </source>
</reference>
<dbReference type="InterPro" id="IPR052513">
    <property type="entry name" value="Thioester_dehydratase-like"/>
</dbReference>
<dbReference type="Pfam" id="PF12172">
    <property type="entry name" value="zf-ChsH2"/>
    <property type="match status" value="1"/>
</dbReference>
<dbReference type="InterPro" id="IPR002878">
    <property type="entry name" value="ChsH2_C"/>
</dbReference>
<evidence type="ECO:0000313" key="4">
    <source>
        <dbReference type="Proteomes" id="UP000027153"/>
    </source>
</evidence>
<dbReference type="AlphaFoldDB" id="A0A062V8R6"/>
<dbReference type="OrthoDB" id="9573at2157"/>
<dbReference type="EMBL" id="JMIY01000003">
    <property type="protein sequence ID" value="KCZ72154.1"/>
    <property type="molecule type" value="Genomic_DNA"/>
</dbReference>
<protein>
    <submittedName>
        <fullName evidence="3">Putative nucleic-acid-binding protein containing a Zn-ribbon</fullName>
    </submittedName>
</protein>
<evidence type="ECO:0000259" key="2">
    <source>
        <dbReference type="Pfam" id="PF12172"/>
    </source>
</evidence>
<dbReference type="PATRIC" id="fig|1392998.3.peg.1563"/>
<dbReference type="Gene3D" id="6.10.30.10">
    <property type="match status" value="1"/>
</dbReference>